<name>A0A364JNC2_9STAP</name>
<dbReference type="Proteomes" id="UP000229523">
    <property type="component" value="Unassembled WGS sequence"/>
</dbReference>
<reference evidence="2 3" key="1">
    <citation type="journal article" date="2018" name="Front. Microbiol.">
        <title>Description and Comparative Genomics of Macrococcus caseolyticus subsp. hominis subsp. nov., Macrococcus goetzii sp. nov., Macrococcus epidermidis sp. nov., and Macrococcus bohemicus sp. nov., Novel Macrococci From Human Clinical Material With Virulence Potential and Suspected Uptake of Foreign DNA by Natural Transformation.</title>
        <authorList>
            <person name="Maslanova I."/>
            <person name="Wertheimer Z."/>
            <person name="Sedlacek I."/>
            <person name="Svec P."/>
            <person name="Indrakova A."/>
            <person name="Kovarovic V."/>
            <person name="Schumann P."/>
            <person name="Sproer C."/>
            <person name="Kralova S."/>
            <person name="Sedo O."/>
            <person name="Kristofova L."/>
            <person name="Vrbovska V."/>
            <person name="Fuzik T."/>
            <person name="Petras P."/>
            <person name="Zdrahal Z."/>
            <person name="Ruzickova V."/>
            <person name="Doskar J."/>
            <person name="Pantucek R."/>
        </authorList>
    </citation>
    <scope>NUCLEOTIDE SEQUENCE [LARGE SCALE GENOMIC DNA]</scope>
    <source>
        <strain evidence="2 3">CCM 4927</strain>
    </source>
</reference>
<evidence type="ECO:0000256" key="1">
    <source>
        <dbReference type="SAM" id="Phobius"/>
    </source>
</evidence>
<keyword evidence="1" id="KW-0472">Membrane</keyword>
<comment type="caution">
    <text evidence="2">The sequence shown here is derived from an EMBL/GenBank/DDBJ whole genome shotgun (WGS) entry which is preliminary data.</text>
</comment>
<dbReference type="EMBL" id="MJBI02000001">
    <property type="protein sequence ID" value="RAI82464.1"/>
    <property type="molecule type" value="Genomic_DNA"/>
</dbReference>
<evidence type="ECO:0000313" key="3">
    <source>
        <dbReference type="Proteomes" id="UP000229523"/>
    </source>
</evidence>
<organism evidence="2 3">
    <name type="scientific">Macrococcoides goetzii</name>
    <dbReference type="NCBI Taxonomy" id="1891097"/>
    <lineage>
        <taxon>Bacteria</taxon>
        <taxon>Bacillati</taxon>
        <taxon>Bacillota</taxon>
        <taxon>Bacilli</taxon>
        <taxon>Bacillales</taxon>
        <taxon>Staphylococcaceae</taxon>
        <taxon>Macrococcoides</taxon>
    </lineage>
</organism>
<dbReference type="AlphaFoldDB" id="A0A364JNC2"/>
<proteinExistence type="predicted"/>
<keyword evidence="1" id="KW-0812">Transmembrane</keyword>
<feature type="transmembrane region" description="Helical" evidence="1">
    <location>
        <begin position="29"/>
        <end position="49"/>
    </location>
</feature>
<feature type="transmembrane region" description="Helical" evidence="1">
    <location>
        <begin position="6"/>
        <end position="22"/>
    </location>
</feature>
<sequence>MGFIAMIFSMILGIFLTFVGFIKRHQNFYYKILIGLGILFILFSIYLSLPK</sequence>
<keyword evidence="3" id="KW-1185">Reference proteome</keyword>
<evidence type="ECO:0000313" key="2">
    <source>
        <dbReference type="EMBL" id="RAI82464.1"/>
    </source>
</evidence>
<gene>
    <name evidence="2" type="ORF">BFS35_001910</name>
</gene>
<accession>A0A364JNC2</accession>
<keyword evidence="1" id="KW-1133">Transmembrane helix</keyword>
<protein>
    <submittedName>
        <fullName evidence="2">Exosortase</fullName>
    </submittedName>
</protein>